<reference evidence="7 8" key="1">
    <citation type="submission" date="2021-01" db="EMBL/GenBank/DDBJ databases">
        <title>Prevotella A2931 sp. nov.</title>
        <authorList>
            <person name="Buhl M."/>
            <person name="Oberhettinger P."/>
        </authorList>
    </citation>
    <scope>NUCLEOTIDE SEQUENCE [LARGE SCALE GENOMIC DNA]</scope>
    <source>
        <strain evidence="7 8">A2931</strain>
    </source>
</reference>
<name>A0ABS3M5I3_9BACT</name>
<evidence type="ECO:0000256" key="1">
    <source>
        <dbReference type="ARBA" id="ARBA00004141"/>
    </source>
</evidence>
<keyword evidence="8" id="KW-1185">Reference proteome</keyword>
<dbReference type="Pfam" id="PF06271">
    <property type="entry name" value="RDD"/>
    <property type="match status" value="1"/>
</dbReference>
<evidence type="ECO:0000313" key="7">
    <source>
        <dbReference type="EMBL" id="MBO1363437.1"/>
    </source>
</evidence>
<dbReference type="Proteomes" id="UP000664265">
    <property type="component" value="Unassembled WGS sequence"/>
</dbReference>
<keyword evidence="2 5" id="KW-0812">Transmembrane</keyword>
<dbReference type="InterPro" id="IPR010432">
    <property type="entry name" value="RDD"/>
</dbReference>
<protein>
    <submittedName>
        <fullName evidence="7">RDD family protein</fullName>
    </submittedName>
</protein>
<organism evidence="7 8">
    <name type="scientific">Prevotella illustrans</name>
    <dbReference type="NCBI Taxonomy" id="2800387"/>
    <lineage>
        <taxon>Bacteria</taxon>
        <taxon>Pseudomonadati</taxon>
        <taxon>Bacteroidota</taxon>
        <taxon>Bacteroidia</taxon>
        <taxon>Bacteroidales</taxon>
        <taxon>Prevotellaceae</taxon>
        <taxon>Prevotella</taxon>
    </lineage>
</organism>
<accession>A0ABS3M5I3</accession>
<proteinExistence type="predicted"/>
<sequence>MAESNIITGQFVHISQSPASFGERLLAQLIDLFLLFCYVSGLTLLIERVSFPGLGSGYFLVLCVYLPALFYPLLMEVFNHGQSVGKLVMRLRVVKKDGTMVIRLGNYRKVKVSLDEFAHLDPHYQPVYPEAENLSLNQLDVIRRTLDSDDGPDRDRRIAALARKVRELLEIPATDGTADEQLLRVVERDGRGLGHRFMQ</sequence>
<keyword evidence="4 5" id="KW-0472">Membrane</keyword>
<evidence type="ECO:0000256" key="4">
    <source>
        <dbReference type="ARBA" id="ARBA00023136"/>
    </source>
</evidence>
<feature type="transmembrane region" description="Helical" evidence="5">
    <location>
        <begin position="25"/>
        <end position="45"/>
    </location>
</feature>
<dbReference type="RefSeq" id="WP_107581430.1">
    <property type="nucleotide sequence ID" value="NZ_JAERMS010000016.1"/>
</dbReference>
<dbReference type="PANTHER" id="PTHR38480">
    <property type="entry name" value="SLR0254 PROTEIN"/>
    <property type="match status" value="1"/>
</dbReference>
<feature type="transmembrane region" description="Helical" evidence="5">
    <location>
        <begin position="57"/>
        <end position="74"/>
    </location>
</feature>
<dbReference type="EMBL" id="JAERMS010000016">
    <property type="protein sequence ID" value="MBO1363437.1"/>
    <property type="molecule type" value="Genomic_DNA"/>
</dbReference>
<evidence type="ECO:0000256" key="3">
    <source>
        <dbReference type="ARBA" id="ARBA00022989"/>
    </source>
</evidence>
<comment type="caution">
    <text evidence="7">The sequence shown here is derived from an EMBL/GenBank/DDBJ whole genome shotgun (WGS) entry which is preliminary data.</text>
</comment>
<evidence type="ECO:0000256" key="5">
    <source>
        <dbReference type="SAM" id="Phobius"/>
    </source>
</evidence>
<keyword evidence="3 5" id="KW-1133">Transmembrane helix</keyword>
<evidence type="ECO:0000313" key="8">
    <source>
        <dbReference type="Proteomes" id="UP000664265"/>
    </source>
</evidence>
<evidence type="ECO:0000256" key="2">
    <source>
        <dbReference type="ARBA" id="ARBA00022692"/>
    </source>
</evidence>
<evidence type="ECO:0000259" key="6">
    <source>
        <dbReference type="Pfam" id="PF06271"/>
    </source>
</evidence>
<feature type="domain" description="RDD" evidence="6">
    <location>
        <begin position="19"/>
        <end position="99"/>
    </location>
</feature>
<gene>
    <name evidence="7" type="ORF">JHU38_06555</name>
</gene>
<comment type="subcellular location">
    <subcellularLocation>
        <location evidence="1">Membrane</location>
        <topology evidence="1">Multi-pass membrane protein</topology>
    </subcellularLocation>
</comment>
<dbReference type="PANTHER" id="PTHR38480:SF1">
    <property type="entry name" value="SLR0254 PROTEIN"/>
    <property type="match status" value="1"/>
</dbReference>